<protein>
    <submittedName>
        <fullName evidence="5">Ribosomal-protein-alanine N-acetyltransferase</fullName>
    </submittedName>
</protein>
<reference evidence="5" key="2">
    <citation type="submission" date="2023-01" db="EMBL/GenBank/DDBJ databases">
        <title>Draft genome sequence of Algimonas porphyrae strain NBRC 108216.</title>
        <authorList>
            <person name="Sun Q."/>
            <person name="Mori K."/>
        </authorList>
    </citation>
    <scope>NUCLEOTIDE SEQUENCE</scope>
    <source>
        <strain evidence="5">NBRC 108216</strain>
    </source>
</reference>
<comment type="similarity">
    <text evidence="3">Belongs to the acetyltransferase family. RimJ subfamily.</text>
</comment>
<dbReference type="Gene3D" id="3.40.630.30">
    <property type="match status" value="1"/>
</dbReference>
<keyword evidence="2" id="KW-0012">Acyltransferase</keyword>
<evidence type="ECO:0000313" key="5">
    <source>
        <dbReference type="EMBL" id="GLQ20992.1"/>
    </source>
</evidence>
<proteinExistence type="inferred from homology"/>
<dbReference type="PANTHER" id="PTHR43792:SF8">
    <property type="entry name" value="[RIBOSOMAL PROTEIN US5]-ALANINE N-ACETYLTRANSFERASE"/>
    <property type="match status" value="1"/>
</dbReference>
<reference evidence="5" key="1">
    <citation type="journal article" date="2014" name="Int. J. Syst. Evol. Microbiol.">
        <title>Complete genome of a new Firmicutes species belonging to the dominant human colonic microbiota ('Ruminococcus bicirculans') reveals two chromosomes and a selective capacity to utilize plant glucans.</title>
        <authorList>
            <consortium name="NISC Comparative Sequencing Program"/>
            <person name="Wegmann U."/>
            <person name="Louis P."/>
            <person name="Goesmann A."/>
            <person name="Henrissat B."/>
            <person name="Duncan S.H."/>
            <person name="Flint H.J."/>
        </authorList>
    </citation>
    <scope>NUCLEOTIDE SEQUENCE</scope>
    <source>
        <strain evidence="5">NBRC 108216</strain>
    </source>
</reference>
<evidence type="ECO:0000256" key="2">
    <source>
        <dbReference type="ARBA" id="ARBA00023315"/>
    </source>
</evidence>
<dbReference type="Proteomes" id="UP001161390">
    <property type="component" value="Unassembled WGS sequence"/>
</dbReference>
<evidence type="ECO:0000256" key="1">
    <source>
        <dbReference type="ARBA" id="ARBA00022679"/>
    </source>
</evidence>
<dbReference type="PANTHER" id="PTHR43792">
    <property type="entry name" value="GNAT FAMILY, PUTATIVE (AFU_ORTHOLOGUE AFUA_3G00765)-RELATED-RELATED"/>
    <property type="match status" value="1"/>
</dbReference>
<dbReference type="PROSITE" id="PS51186">
    <property type="entry name" value="GNAT"/>
    <property type="match status" value="1"/>
</dbReference>
<dbReference type="InterPro" id="IPR051531">
    <property type="entry name" value="N-acetyltransferase"/>
</dbReference>
<dbReference type="EMBL" id="BSNJ01000004">
    <property type="protein sequence ID" value="GLQ20992.1"/>
    <property type="molecule type" value="Genomic_DNA"/>
</dbReference>
<gene>
    <name evidence="5" type="primary">rimJ</name>
    <name evidence="5" type="ORF">GCM10007854_19470</name>
</gene>
<accession>A0ABQ5V3Z5</accession>
<dbReference type="InterPro" id="IPR000182">
    <property type="entry name" value="GNAT_dom"/>
</dbReference>
<sequence length="193" mass="21851">MRDALRITTATQIAVPGTAGLIRLRHPQWSDYEQWANIRRSDADYLRPWEPDWLDGHLSRSSYRLRLSRFKKLVGSDRAYPFHIVRADTDTLIGAVNLTHVERGAAQSARLGYWVAQAHTNRGHARGAVRALTRFAFETLALHRVEAAVQADNAASVRVLEASQYQREGLARGLLKINGDWADHLIYARLRGD</sequence>
<dbReference type="SUPFAM" id="SSF55729">
    <property type="entry name" value="Acyl-CoA N-acyltransferases (Nat)"/>
    <property type="match status" value="1"/>
</dbReference>
<evidence type="ECO:0000256" key="3">
    <source>
        <dbReference type="ARBA" id="ARBA00038502"/>
    </source>
</evidence>
<dbReference type="InterPro" id="IPR016181">
    <property type="entry name" value="Acyl_CoA_acyltransferase"/>
</dbReference>
<evidence type="ECO:0000259" key="4">
    <source>
        <dbReference type="PROSITE" id="PS51186"/>
    </source>
</evidence>
<organism evidence="5 6">
    <name type="scientific">Algimonas porphyrae</name>
    <dbReference type="NCBI Taxonomy" id="1128113"/>
    <lineage>
        <taxon>Bacteria</taxon>
        <taxon>Pseudomonadati</taxon>
        <taxon>Pseudomonadota</taxon>
        <taxon>Alphaproteobacteria</taxon>
        <taxon>Maricaulales</taxon>
        <taxon>Robiginitomaculaceae</taxon>
        <taxon>Algimonas</taxon>
    </lineage>
</organism>
<evidence type="ECO:0000313" key="6">
    <source>
        <dbReference type="Proteomes" id="UP001161390"/>
    </source>
</evidence>
<keyword evidence="1" id="KW-0808">Transferase</keyword>
<dbReference type="Pfam" id="PF13302">
    <property type="entry name" value="Acetyltransf_3"/>
    <property type="match status" value="1"/>
</dbReference>
<dbReference type="RefSeq" id="WP_284372099.1">
    <property type="nucleotide sequence ID" value="NZ_BSNJ01000004.1"/>
</dbReference>
<name>A0ABQ5V3Z5_9PROT</name>
<feature type="domain" description="N-acetyltransferase" evidence="4">
    <location>
        <begin position="22"/>
        <end position="192"/>
    </location>
</feature>
<comment type="caution">
    <text evidence="5">The sequence shown here is derived from an EMBL/GenBank/DDBJ whole genome shotgun (WGS) entry which is preliminary data.</text>
</comment>
<keyword evidence="6" id="KW-1185">Reference proteome</keyword>